<dbReference type="KEGG" id="aot:AcetOri_orf00007p"/>
<sequence>MKTVNHQTLSVSPLDSEFSGIALELGYLIYPQGKDKLISSANTFIIIHNNTGVIKIIDEFINNLYNDIYIKNL</sequence>
<proteinExistence type="predicted"/>
<gene>
    <name evidence="1" type="ORF">AcetOrient_orf00007p</name>
</gene>
<reference evidence="1 2" key="1">
    <citation type="submission" date="2018-02" db="EMBL/GenBank/DDBJ databases">
        <title>Acetobacter orientalis genome.</title>
        <authorList>
            <person name="Nakashima N."/>
            <person name="Tamura T."/>
        </authorList>
    </citation>
    <scope>NUCLEOTIDE SEQUENCE [LARGE SCALE GENOMIC DNA]</scope>
    <source>
        <strain evidence="1 2">FAN1</strain>
        <plasmid evidence="2">paof1 fan1 dna</plasmid>
    </source>
</reference>
<organism evidence="1 2">
    <name type="scientific">Acetobacter orientalis</name>
    <dbReference type="NCBI Taxonomy" id="146474"/>
    <lineage>
        <taxon>Bacteria</taxon>
        <taxon>Pseudomonadati</taxon>
        <taxon>Pseudomonadota</taxon>
        <taxon>Alphaproteobacteria</taxon>
        <taxon>Acetobacterales</taxon>
        <taxon>Acetobacteraceae</taxon>
        <taxon>Acetobacter</taxon>
    </lineage>
</organism>
<dbReference type="AlphaFoldDB" id="A0A2Z5ZMP1"/>
<dbReference type="Proteomes" id="UP000270034">
    <property type="component" value="Plasmid pAOF1"/>
</dbReference>
<geneLocation type="plasmid" evidence="2">
    <name>paof1 fan1 dna</name>
</geneLocation>
<dbReference type="EMBL" id="AP018516">
    <property type="protein sequence ID" value="BBC81695.1"/>
    <property type="molecule type" value="Genomic_DNA"/>
</dbReference>
<name>A0A2Z5ZMP1_9PROT</name>
<accession>A0A2Z5ZMP1</accession>
<evidence type="ECO:0000313" key="1">
    <source>
        <dbReference type="EMBL" id="BBC81695.1"/>
    </source>
</evidence>
<protein>
    <submittedName>
        <fullName evidence="1">Diguanylate cyclase</fullName>
    </submittedName>
</protein>
<keyword evidence="1" id="KW-0614">Plasmid</keyword>
<evidence type="ECO:0000313" key="2">
    <source>
        <dbReference type="Proteomes" id="UP000270034"/>
    </source>
</evidence>